<gene>
    <name evidence="2" type="ORF">D8M05_02070</name>
</gene>
<dbReference type="InterPro" id="IPR022258">
    <property type="entry name" value="Flagellar_operon_YvyF"/>
</dbReference>
<evidence type="ECO:0008006" key="4">
    <source>
        <dbReference type="Google" id="ProtNLM"/>
    </source>
</evidence>
<accession>A0A494Z6U7</accession>
<dbReference type="Proteomes" id="UP000281813">
    <property type="component" value="Unassembled WGS sequence"/>
</dbReference>
<evidence type="ECO:0000313" key="2">
    <source>
        <dbReference type="EMBL" id="RKQ18214.1"/>
    </source>
</evidence>
<name>A0A494Z6U7_9BACI</name>
<sequence>MADLANCSRCGAVFLKNIRDICPACYREEENAYQTVYQFLRKQKNRQATMYEIVEATGVEEWYITKFIKEKRLLPSQFPNLNYPCERCMAPITSGKLCTDCTSELKKELDIQEEIENRNEKLHSEEKEAAKTYFTLNKRRD</sequence>
<dbReference type="RefSeq" id="WP_121128166.1">
    <property type="nucleotide sequence ID" value="NZ_JBHUFK010000006.1"/>
</dbReference>
<protein>
    <recommendedName>
        <fullName evidence="4">Flagellar protein</fullName>
    </recommendedName>
</protein>
<dbReference type="NCBIfam" id="TIGR03826">
    <property type="entry name" value="YvyF"/>
    <property type="match status" value="1"/>
</dbReference>
<comment type="caution">
    <text evidence="2">The sequence shown here is derived from an EMBL/GenBank/DDBJ whole genome shotgun (WGS) entry which is preliminary data.</text>
</comment>
<proteinExistence type="predicted"/>
<dbReference type="EMBL" id="RBZO01000002">
    <property type="protein sequence ID" value="RKQ18214.1"/>
    <property type="molecule type" value="Genomic_DNA"/>
</dbReference>
<evidence type="ECO:0000256" key="1">
    <source>
        <dbReference type="SAM" id="Coils"/>
    </source>
</evidence>
<dbReference type="OrthoDB" id="1739831at2"/>
<feature type="coiled-coil region" evidence="1">
    <location>
        <begin position="105"/>
        <end position="132"/>
    </location>
</feature>
<keyword evidence="1" id="KW-0175">Coiled coil</keyword>
<organism evidence="2 3">
    <name type="scientific">Oceanobacillus bengalensis</name>
    <dbReference type="NCBI Taxonomy" id="1435466"/>
    <lineage>
        <taxon>Bacteria</taxon>
        <taxon>Bacillati</taxon>
        <taxon>Bacillota</taxon>
        <taxon>Bacilli</taxon>
        <taxon>Bacillales</taxon>
        <taxon>Bacillaceae</taxon>
        <taxon>Oceanobacillus</taxon>
    </lineage>
</organism>
<reference evidence="2 3" key="1">
    <citation type="journal article" date="2015" name="Antonie Van Leeuwenhoek">
        <title>Oceanobacillus bengalensis sp. nov., a bacterium isolated from seawater of the Bay of Bengal.</title>
        <authorList>
            <person name="Yongchang O."/>
            <person name="Xiang W."/>
            <person name="Wang G."/>
        </authorList>
    </citation>
    <scope>NUCLEOTIDE SEQUENCE [LARGE SCALE GENOMIC DNA]</scope>
    <source>
        <strain evidence="2 3">MCCC 1K00260</strain>
    </source>
</reference>
<keyword evidence="3" id="KW-1185">Reference proteome</keyword>
<dbReference type="AlphaFoldDB" id="A0A494Z6U7"/>
<evidence type="ECO:0000313" key="3">
    <source>
        <dbReference type="Proteomes" id="UP000281813"/>
    </source>
</evidence>